<dbReference type="PANTHER" id="PTHR43491">
    <property type="entry name" value="UDP-N-ACETYL-D-MANNOSAMINE DEHYDROGENASE"/>
    <property type="match status" value="1"/>
</dbReference>
<accession>A0A060HT41</accession>
<evidence type="ECO:0000256" key="2">
    <source>
        <dbReference type="SAM" id="MobiDB-lite"/>
    </source>
</evidence>
<dbReference type="RefSeq" id="WP_084790795.1">
    <property type="nucleotide sequence ID" value="NZ_CP007536.1"/>
</dbReference>
<dbReference type="GeneID" id="74947629"/>
<dbReference type="STRING" id="926571.NVIE_023900"/>
<dbReference type="GO" id="GO:0000271">
    <property type="term" value="P:polysaccharide biosynthetic process"/>
    <property type="evidence" value="ECO:0007669"/>
    <property type="project" value="InterPro"/>
</dbReference>
<keyword evidence="5" id="KW-0560">Oxidoreductase</keyword>
<dbReference type="InterPro" id="IPR014026">
    <property type="entry name" value="UDP-Glc/GDP-Man_DH_dimer"/>
</dbReference>
<sequence length="303" mass="34283">MNNNNKVLVIGLGQIGYSNAEYMTMKGLKVDGYDISDKAVQRAIDDQVIRKKATNFAGYDYYIICISTHQPSDMFQPYLDGLFEIARQLSYEGKQGALVGIDSTITRGTSEKVLEMLRHKMHVVHVPHRYYGPEKHDHGVNQTRVIGGCEPCCIDKARQFYGDMLDIPLHPVESVEVAELCKIVENSYRFMEIAFAEELRMFCDRSGIEFPELRGAINTKWNIKVLEARDGIGGHCLPKDSQMFLNLSKNLLETSIIDAAKKVDEEYRAHITCAVALQQKEQQTKNKPHLTTAKPTTIPIVQE</sequence>
<dbReference type="Pfam" id="PF00984">
    <property type="entry name" value="UDPG_MGDP_dh"/>
    <property type="match status" value="1"/>
</dbReference>
<dbReference type="EC" id="1.1.1.22" evidence="5"/>
<protein>
    <submittedName>
        <fullName evidence="5">Putative UDP-glucose/GDP-mannose dehydrogenase</fullName>
        <ecNumber evidence="5">1.1.1.22</ecNumber>
    </submittedName>
</protein>
<name>A0A060HT41_9ARCH</name>
<feature type="region of interest" description="Disordered" evidence="2">
    <location>
        <begin position="284"/>
        <end position="303"/>
    </location>
</feature>
<dbReference type="Gene3D" id="3.40.50.720">
    <property type="entry name" value="NAD(P)-binding Rossmann-like Domain"/>
    <property type="match status" value="2"/>
</dbReference>
<dbReference type="GO" id="GO:0003979">
    <property type="term" value="F:UDP-glucose 6-dehydrogenase activity"/>
    <property type="evidence" value="ECO:0007669"/>
    <property type="project" value="UniProtKB-EC"/>
</dbReference>
<proteinExistence type="inferred from homology"/>
<dbReference type="InterPro" id="IPR006115">
    <property type="entry name" value="6PGDH_NADP-bd"/>
</dbReference>
<dbReference type="OrthoDB" id="59839at2157"/>
<evidence type="ECO:0000313" key="5">
    <source>
        <dbReference type="EMBL" id="AIC16651.1"/>
    </source>
</evidence>
<gene>
    <name evidence="5" type="ORF">NVIE_023900</name>
</gene>
<dbReference type="PIRSF" id="PIRSF500136">
    <property type="entry name" value="UDP_ManNAc_DH"/>
    <property type="match status" value="1"/>
</dbReference>
<dbReference type="GO" id="GO:0016628">
    <property type="term" value="F:oxidoreductase activity, acting on the CH-CH group of donors, NAD or NADP as acceptor"/>
    <property type="evidence" value="ECO:0007669"/>
    <property type="project" value="InterPro"/>
</dbReference>
<dbReference type="InterPro" id="IPR028359">
    <property type="entry name" value="UDP_ManNAc/GlcNAc_DH"/>
</dbReference>
<dbReference type="PIRSF" id="PIRSF000124">
    <property type="entry name" value="UDPglc_GDPman_dh"/>
    <property type="match status" value="1"/>
</dbReference>
<dbReference type="PANTHER" id="PTHR43491:SF1">
    <property type="entry name" value="UDP-N-ACETYL-D-MANNOSAMINE DEHYDROGENASE"/>
    <property type="match status" value="1"/>
</dbReference>
<evidence type="ECO:0000259" key="4">
    <source>
        <dbReference type="Pfam" id="PF03446"/>
    </source>
</evidence>
<feature type="domain" description="UDP-glucose/GDP-mannose dehydrogenase dimerisation" evidence="3">
    <location>
        <begin position="177"/>
        <end position="265"/>
    </location>
</feature>
<dbReference type="GO" id="GO:0050661">
    <property type="term" value="F:NADP binding"/>
    <property type="evidence" value="ECO:0007669"/>
    <property type="project" value="InterPro"/>
</dbReference>
<dbReference type="SUPFAM" id="SSF48179">
    <property type="entry name" value="6-phosphogluconate dehydrogenase C-terminal domain-like"/>
    <property type="match status" value="1"/>
</dbReference>
<organism evidence="5 6">
    <name type="scientific">Nitrososphaera viennensis EN76</name>
    <dbReference type="NCBI Taxonomy" id="926571"/>
    <lineage>
        <taxon>Archaea</taxon>
        <taxon>Nitrososphaerota</taxon>
        <taxon>Nitrososphaeria</taxon>
        <taxon>Nitrososphaerales</taxon>
        <taxon>Nitrososphaeraceae</taxon>
        <taxon>Nitrososphaera</taxon>
    </lineage>
</organism>
<dbReference type="InterPro" id="IPR008927">
    <property type="entry name" value="6-PGluconate_DH-like_C_sf"/>
</dbReference>
<dbReference type="Proteomes" id="UP000027093">
    <property type="component" value="Chromosome"/>
</dbReference>
<keyword evidence="6" id="KW-1185">Reference proteome</keyword>
<dbReference type="Pfam" id="PF03446">
    <property type="entry name" value="NAD_binding_2"/>
    <property type="match status" value="1"/>
</dbReference>
<dbReference type="SUPFAM" id="SSF51735">
    <property type="entry name" value="NAD(P)-binding Rossmann-fold domains"/>
    <property type="match status" value="1"/>
</dbReference>
<evidence type="ECO:0000259" key="3">
    <source>
        <dbReference type="Pfam" id="PF00984"/>
    </source>
</evidence>
<dbReference type="EMBL" id="CP007536">
    <property type="protein sequence ID" value="AIC16651.1"/>
    <property type="molecule type" value="Genomic_DNA"/>
</dbReference>
<dbReference type="HOGENOM" id="CLU_069297_0_0_2"/>
<evidence type="ECO:0000313" key="6">
    <source>
        <dbReference type="Proteomes" id="UP000027093"/>
    </source>
</evidence>
<dbReference type="KEGG" id="nvn:NVIE_023900"/>
<dbReference type="InterPro" id="IPR017476">
    <property type="entry name" value="UDP-Glc/GDP-Man"/>
</dbReference>
<dbReference type="InterPro" id="IPR036291">
    <property type="entry name" value="NAD(P)-bd_dom_sf"/>
</dbReference>
<dbReference type="AlphaFoldDB" id="A0A060HT41"/>
<comment type="similarity">
    <text evidence="1">Belongs to the UDP-glucose/GDP-mannose dehydrogenase family.</text>
</comment>
<reference evidence="5 6" key="1">
    <citation type="journal article" date="2014" name="Int. J. Syst. Evol. Microbiol.">
        <title>Nitrososphaera viennensis gen. nov., sp. nov., an aerobic and mesophilic, ammonia-oxidizing archaeon from soil and a member of the archaeal phylum Thaumarchaeota.</title>
        <authorList>
            <person name="Stieglmeier M."/>
            <person name="Klingl A."/>
            <person name="Alves R.J."/>
            <person name="Rittmann S.K."/>
            <person name="Melcher M."/>
            <person name="Leisch N."/>
            <person name="Schleper C."/>
        </authorList>
    </citation>
    <scope>NUCLEOTIDE SEQUENCE [LARGE SCALE GENOMIC DNA]</scope>
    <source>
        <strain evidence="5">EN76</strain>
    </source>
</reference>
<dbReference type="GO" id="GO:0051287">
    <property type="term" value="F:NAD binding"/>
    <property type="evidence" value="ECO:0007669"/>
    <property type="project" value="InterPro"/>
</dbReference>
<feature type="domain" description="6-phosphogluconate dehydrogenase NADP-binding" evidence="4">
    <location>
        <begin position="7"/>
        <end position="115"/>
    </location>
</feature>
<evidence type="ECO:0000256" key="1">
    <source>
        <dbReference type="PIRNR" id="PIRNR000124"/>
    </source>
</evidence>